<dbReference type="Proteomes" id="UP000663844">
    <property type="component" value="Unassembled WGS sequence"/>
</dbReference>
<dbReference type="PANTHER" id="PTHR45641">
    <property type="entry name" value="TETRATRICOPEPTIDE REPEAT PROTEIN (AFU_ORTHOLOGUE AFUA_6G03870)"/>
    <property type="match status" value="1"/>
</dbReference>
<dbReference type="AlphaFoldDB" id="A0A819LFN1"/>
<keyword evidence="2 3" id="KW-0802">TPR repeat</keyword>
<dbReference type="EMBL" id="CAJNOG010000195">
    <property type="protein sequence ID" value="CAF1062808.1"/>
    <property type="molecule type" value="Genomic_DNA"/>
</dbReference>
<evidence type="ECO:0000256" key="3">
    <source>
        <dbReference type="PROSITE-ProRule" id="PRU00339"/>
    </source>
</evidence>
<comment type="caution">
    <text evidence="5">The sequence shown here is derived from an EMBL/GenBank/DDBJ whole genome shotgun (WGS) entry which is preliminary data.</text>
</comment>
<gene>
    <name evidence="4" type="ORF">JYZ213_LOCUS19313</name>
    <name evidence="5" type="ORF">OXD698_LOCUS27255</name>
</gene>
<dbReference type="Pfam" id="PF13424">
    <property type="entry name" value="TPR_12"/>
    <property type="match status" value="1"/>
</dbReference>
<dbReference type="Pfam" id="PF13181">
    <property type="entry name" value="TPR_8"/>
    <property type="match status" value="1"/>
</dbReference>
<dbReference type="Gene3D" id="1.25.40.10">
    <property type="entry name" value="Tetratricopeptide repeat domain"/>
    <property type="match status" value="1"/>
</dbReference>
<sequence>MRTYHNGLLSFNSFLSTTNDRVLASARVDSARDDCELTGVFFEIEINSSLSNVPFASLNDVSYYLNLEKEILFSMHTIFRIGEMRQIEYRLWEVKLTLTNDDDELLKSLTDYFREEIKGNSEWIELAHLMFKMGEINKAEEVCKIISNITSNNVLEKDVRFHIQFRMILNEKGNEQEALSYYEKALQIQQEFLPSHHPDLATTHNHIGSVYESMGDSPNALVYYKKAFEIIRQCLPSNHVLRGSAHNNIGKIYEVMEHMGSTYENLGRYDDAVEHVSTAIDIGIVIFEHNHPILRNSQRYLRKVMFSYR</sequence>
<evidence type="ECO:0000313" key="5">
    <source>
        <dbReference type="EMBL" id="CAF3961050.1"/>
    </source>
</evidence>
<dbReference type="EMBL" id="CAJOAZ010002804">
    <property type="protein sequence ID" value="CAF3961050.1"/>
    <property type="molecule type" value="Genomic_DNA"/>
</dbReference>
<dbReference type="PROSITE" id="PS50005">
    <property type="entry name" value="TPR"/>
    <property type="match status" value="1"/>
</dbReference>
<dbReference type="SUPFAM" id="SSF56399">
    <property type="entry name" value="ADP-ribosylation"/>
    <property type="match status" value="1"/>
</dbReference>
<dbReference type="InterPro" id="IPR011990">
    <property type="entry name" value="TPR-like_helical_dom_sf"/>
</dbReference>
<feature type="repeat" description="TPR" evidence="3">
    <location>
        <begin position="201"/>
        <end position="234"/>
    </location>
</feature>
<proteinExistence type="predicted"/>
<name>A0A819LFN1_9BILA</name>
<dbReference type="InterPro" id="IPR019734">
    <property type="entry name" value="TPR_rpt"/>
</dbReference>
<reference evidence="5" key="1">
    <citation type="submission" date="2021-02" db="EMBL/GenBank/DDBJ databases">
        <authorList>
            <person name="Nowell W R."/>
        </authorList>
    </citation>
    <scope>NUCLEOTIDE SEQUENCE</scope>
</reference>
<dbReference type="PANTHER" id="PTHR45641:SF1">
    <property type="entry name" value="AAA+ ATPASE DOMAIN-CONTAINING PROTEIN"/>
    <property type="match status" value="1"/>
</dbReference>
<accession>A0A819LFN1</accession>
<evidence type="ECO:0000313" key="4">
    <source>
        <dbReference type="EMBL" id="CAF1062808.1"/>
    </source>
</evidence>
<evidence type="ECO:0000256" key="2">
    <source>
        <dbReference type="ARBA" id="ARBA00022803"/>
    </source>
</evidence>
<dbReference type="SMART" id="SM00028">
    <property type="entry name" value="TPR"/>
    <property type="match status" value="4"/>
</dbReference>
<evidence type="ECO:0008006" key="7">
    <source>
        <dbReference type="Google" id="ProtNLM"/>
    </source>
</evidence>
<protein>
    <recommendedName>
        <fullName evidence="7">Kinesin light chain</fullName>
    </recommendedName>
</protein>
<keyword evidence="1" id="KW-0677">Repeat</keyword>
<evidence type="ECO:0000256" key="1">
    <source>
        <dbReference type="ARBA" id="ARBA00022737"/>
    </source>
</evidence>
<organism evidence="5 6">
    <name type="scientific">Adineta steineri</name>
    <dbReference type="NCBI Taxonomy" id="433720"/>
    <lineage>
        <taxon>Eukaryota</taxon>
        <taxon>Metazoa</taxon>
        <taxon>Spiralia</taxon>
        <taxon>Gnathifera</taxon>
        <taxon>Rotifera</taxon>
        <taxon>Eurotatoria</taxon>
        <taxon>Bdelloidea</taxon>
        <taxon>Adinetida</taxon>
        <taxon>Adinetidae</taxon>
        <taxon>Adineta</taxon>
    </lineage>
</organism>
<dbReference type="SUPFAM" id="SSF48452">
    <property type="entry name" value="TPR-like"/>
    <property type="match status" value="1"/>
</dbReference>
<evidence type="ECO:0000313" key="6">
    <source>
        <dbReference type="Proteomes" id="UP000663844"/>
    </source>
</evidence>
<dbReference type="Proteomes" id="UP000663845">
    <property type="component" value="Unassembled WGS sequence"/>
</dbReference>